<feature type="signal peptide" evidence="1">
    <location>
        <begin position="1"/>
        <end position="21"/>
    </location>
</feature>
<proteinExistence type="predicted"/>
<accession>A0AAE9ZJN4</accession>
<evidence type="ECO:0000313" key="3">
    <source>
        <dbReference type="Proteomes" id="UP001214043"/>
    </source>
</evidence>
<dbReference type="AlphaFoldDB" id="A0AAE9ZJN4"/>
<evidence type="ECO:0000256" key="1">
    <source>
        <dbReference type="SAM" id="SignalP"/>
    </source>
</evidence>
<keyword evidence="3" id="KW-1185">Reference proteome</keyword>
<dbReference type="RefSeq" id="WP_274493687.1">
    <property type="nucleotide sequence ID" value="NZ_CP118166.1"/>
</dbReference>
<dbReference type="InterPro" id="IPR021457">
    <property type="entry name" value="DUF3108"/>
</dbReference>
<dbReference type="Pfam" id="PF11306">
    <property type="entry name" value="DUF3108"/>
    <property type="match status" value="1"/>
</dbReference>
<gene>
    <name evidence="2" type="ORF">PUV54_01190</name>
</gene>
<dbReference type="KEGG" id="hfl:PUV54_01190"/>
<organism evidence="2 3">
    <name type="scientific">Hyphococcus flavus</name>
    <dbReference type="NCBI Taxonomy" id="1866326"/>
    <lineage>
        <taxon>Bacteria</taxon>
        <taxon>Pseudomonadati</taxon>
        <taxon>Pseudomonadota</taxon>
        <taxon>Alphaproteobacteria</taxon>
        <taxon>Parvularculales</taxon>
        <taxon>Parvularculaceae</taxon>
        <taxon>Hyphococcus</taxon>
    </lineage>
</organism>
<sequence length="234" mass="25846">MKKQLGLIGAGVCVWAGAAMADPLPVDRDKVEFGEMTFRLMLAGEEKGEMFYALEQRDDVLVLHDGSTMMPSTRESLTAVFDAETLAPRSIVLDADFSRTVLDADLEFTGGKATGLYRIKQPDQLDKTDRPFDLEIPEHTVFRGSVFGLASGLPLEEGDVYNIKWFASLAGAVQDVELAVEGEETVTVPAGEFETIKLHVKAQPENMIYVTKASPRRIVRIDVIGMDMVFERMP</sequence>
<feature type="chain" id="PRO_5041955070" evidence="1">
    <location>
        <begin position="22"/>
        <end position="234"/>
    </location>
</feature>
<dbReference type="Proteomes" id="UP001214043">
    <property type="component" value="Chromosome"/>
</dbReference>
<evidence type="ECO:0000313" key="2">
    <source>
        <dbReference type="EMBL" id="WDI31800.1"/>
    </source>
</evidence>
<keyword evidence="1" id="KW-0732">Signal</keyword>
<name>A0AAE9ZJN4_9PROT</name>
<reference evidence="2" key="1">
    <citation type="submission" date="2023-02" db="EMBL/GenBank/DDBJ databases">
        <title>Genome sequence of Hyphococcus flavus.</title>
        <authorList>
            <person name="Rong J.-C."/>
            <person name="Zhao Q."/>
            <person name="Yi M."/>
            <person name="Wu J.-Y."/>
        </authorList>
    </citation>
    <scope>NUCLEOTIDE SEQUENCE</scope>
    <source>
        <strain evidence="2">MCCC 1K03223</strain>
    </source>
</reference>
<dbReference type="EMBL" id="CP118166">
    <property type="protein sequence ID" value="WDI31800.1"/>
    <property type="molecule type" value="Genomic_DNA"/>
</dbReference>
<protein>
    <submittedName>
        <fullName evidence="2">DUF3108 domain-containing protein</fullName>
    </submittedName>
</protein>